<protein>
    <submittedName>
        <fullName evidence="4">Capsular polysaccharide biosynthesis protein</fullName>
    </submittedName>
</protein>
<dbReference type="SUPFAM" id="SSF51735">
    <property type="entry name" value="NAD(P)-binding Rossmann-fold domains"/>
    <property type="match status" value="2"/>
</dbReference>
<dbReference type="Proteomes" id="UP000009885">
    <property type="component" value="Unassembled WGS sequence"/>
</dbReference>
<dbReference type="eggNOG" id="COG1086">
    <property type="taxonomic scope" value="Bacteria"/>
</dbReference>
<evidence type="ECO:0000256" key="1">
    <source>
        <dbReference type="ARBA" id="ARBA00007430"/>
    </source>
</evidence>
<feature type="transmembrane region" description="Helical" evidence="2">
    <location>
        <begin position="38"/>
        <end position="65"/>
    </location>
</feature>
<dbReference type="PANTHER" id="PTHR43318:SF1">
    <property type="entry name" value="POLYSACCHARIDE BIOSYNTHESIS PROTEIN EPSC-RELATED"/>
    <property type="match status" value="1"/>
</dbReference>
<proteinExistence type="inferred from homology"/>
<gene>
    <name evidence="4" type="ORF">C273_01958</name>
</gene>
<dbReference type="STRING" id="1229783.C273_01958"/>
<dbReference type="Gene3D" id="3.40.50.720">
    <property type="entry name" value="NAD(P)-binding Rossmann-like Domain"/>
    <property type="match status" value="2"/>
</dbReference>
<keyword evidence="2" id="KW-1133">Transmembrane helix</keyword>
<sequence>MQFLTTKQRFILLMLVDSFIVTFSIFLSYFILEPFFKIYSFNFLVISSICLLLLHHLFANIFNLYHRAWEYASVSELMLIVKSVTSSVVLTMAIMTLFSNHPTFIRLYFITWMMHLILIGGSRLSWRLYRRTFINKDINKKSTLVVGAGRGGSILIKQMISTPYMGMEPALVVDDDPRKQKMTIVDGVKVEGFIDDIPELVQKFRIKKIIIAIPTLTQKRLRDINALVEGLDVEVFKMPNIENVMSGDVEVNQLKKVEVEDLLGRDPVELDMDMISNELKGKTILVTGAGGSIGSEICRQVCKFMPSKILLLGHGETSIYHIHSELTKLYKDAIEIVPVIADVQDKVRMKEIMMQHKPYNVYHAAAHKHVPLMEGNPMEAIKNNIIGTRNTAEAAAYANVNKFVMISTDKAVNPPNVMGASKRVAEMVIQGMNSDNYNTDFVAVRFGNVFGSRGSVIPLFKKQIEAGGPVTVTHPEMTRYFMTIPEASRLVLQAGALATGGEVFVLDMGEPVKIVDLAKNLIRLSGYKEDEIDIVFTGVRPGEKLFEELLNKDEVHPEQVYKKIYRGKVRELDSKEVNEMIDKLITSFNKEELIRFTNYNNKING</sequence>
<dbReference type="AlphaFoldDB" id="K9ART7"/>
<feature type="domain" description="Polysaccharide biosynthesis protein CapD-like" evidence="3">
    <location>
        <begin position="284"/>
        <end position="567"/>
    </location>
</feature>
<name>K9ART7_9STAP</name>
<dbReference type="OrthoDB" id="9803111at2"/>
<feature type="transmembrane region" description="Helical" evidence="2">
    <location>
        <begin position="12"/>
        <end position="32"/>
    </location>
</feature>
<organism evidence="4 5">
    <name type="scientific">Staphylococcus massiliensis S46</name>
    <dbReference type="NCBI Taxonomy" id="1229783"/>
    <lineage>
        <taxon>Bacteria</taxon>
        <taxon>Bacillati</taxon>
        <taxon>Bacillota</taxon>
        <taxon>Bacilli</taxon>
        <taxon>Bacillales</taxon>
        <taxon>Staphylococcaceae</taxon>
        <taxon>Staphylococcus</taxon>
    </lineage>
</organism>
<evidence type="ECO:0000259" key="3">
    <source>
        <dbReference type="Pfam" id="PF02719"/>
    </source>
</evidence>
<evidence type="ECO:0000256" key="2">
    <source>
        <dbReference type="SAM" id="Phobius"/>
    </source>
</evidence>
<comment type="caution">
    <text evidence="4">The sequence shown here is derived from an EMBL/GenBank/DDBJ whole genome shotgun (WGS) entry which is preliminary data.</text>
</comment>
<keyword evidence="2" id="KW-0472">Membrane</keyword>
<dbReference type="EMBL" id="AMSQ01000003">
    <property type="protein sequence ID" value="EKU49994.1"/>
    <property type="molecule type" value="Genomic_DNA"/>
</dbReference>
<keyword evidence="2" id="KW-0812">Transmembrane</keyword>
<dbReference type="InterPro" id="IPR051203">
    <property type="entry name" value="Polysaccharide_Synthase-Rel"/>
</dbReference>
<dbReference type="PANTHER" id="PTHR43318">
    <property type="entry name" value="UDP-N-ACETYLGLUCOSAMINE 4,6-DEHYDRATASE"/>
    <property type="match status" value="1"/>
</dbReference>
<dbReference type="Pfam" id="PF02719">
    <property type="entry name" value="Polysacc_synt_2"/>
    <property type="match status" value="1"/>
</dbReference>
<comment type="similarity">
    <text evidence="1">Belongs to the polysaccharide synthase family.</text>
</comment>
<dbReference type="InterPro" id="IPR036291">
    <property type="entry name" value="NAD(P)-bd_dom_sf"/>
</dbReference>
<accession>K9ART7</accession>
<feature type="transmembrane region" description="Helical" evidence="2">
    <location>
        <begin position="104"/>
        <end position="126"/>
    </location>
</feature>
<reference evidence="4 5" key="1">
    <citation type="journal article" date="2013" name="Genome Announc.">
        <title>Genome Sequence of Staphylococcus massiliensis Strain S46, Isolated from the Surface of Healthy Human Skin.</title>
        <authorList>
            <person name="Srivastav R."/>
            <person name="Singh A."/>
            <person name="Jangir P.K."/>
            <person name="Kumari C."/>
            <person name="Muduli S."/>
            <person name="Sharma R."/>
        </authorList>
    </citation>
    <scope>NUCLEOTIDE SEQUENCE [LARGE SCALE GENOMIC DNA]</scope>
    <source>
        <strain evidence="4 5">S46</strain>
    </source>
</reference>
<dbReference type="InterPro" id="IPR003869">
    <property type="entry name" value="Polysac_CapD-like"/>
</dbReference>
<dbReference type="CDD" id="cd05237">
    <property type="entry name" value="UDP_invert_4-6DH_SDR_e"/>
    <property type="match status" value="1"/>
</dbReference>
<dbReference type="Pfam" id="PF13727">
    <property type="entry name" value="CoA_binding_3"/>
    <property type="match status" value="1"/>
</dbReference>
<feature type="transmembrane region" description="Helical" evidence="2">
    <location>
        <begin position="77"/>
        <end position="98"/>
    </location>
</feature>
<keyword evidence="5" id="KW-1185">Reference proteome</keyword>
<evidence type="ECO:0000313" key="4">
    <source>
        <dbReference type="EMBL" id="EKU49994.1"/>
    </source>
</evidence>
<dbReference type="PATRIC" id="fig|1229783.3.peg.395"/>
<evidence type="ECO:0000313" key="5">
    <source>
        <dbReference type="Proteomes" id="UP000009885"/>
    </source>
</evidence>